<dbReference type="InterPro" id="IPR046816">
    <property type="entry name" value="MmeI_Mtase"/>
</dbReference>
<feature type="region of interest" description="Disordered" evidence="5">
    <location>
        <begin position="653"/>
        <end position="692"/>
    </location>
</feature>
<dbReference type="Pfam" id="PF20465">
    <property type="entry name" value="MmeI_hel"/>
    <property type="match status" value="1"/>
</dbReference>
<dbReference type="EMBL" id="CP016591">
    <property type="protein sequence ID" value="ANY18891.1"/>
    <property type="molecule type" value="Genomic_DNA"/>
</dbReference>
<dbReference type="InterPro" id="IPR046819">
    <property type="entry name" value="MmeI_hel"/>
</dbReference>
<dbReference type="GO" id="GO:0009007">
    <property type="term" value="F:site-specific DNA-methyltransferase (adenine-specific) activity"/>
    <property type="evidence" value="ECO:0007669"/>
    <property type="project" value="UniProtKB-EC"/>
</dbReference>
<dbReference type="InterPro" id="IPR046817">
    <property type="entry name" value="MmeI_N"/>
</dbReference>
<evidence type="ECO:0000256" key="2">
    <source>
        <dbReference type="ARBA" id="ARBA00022603"/>
    </source>
</evidence>
<evidence type="ECO:0000313" key="9">
    <source>
        <dbReference type="EMBL" id="ANY18891.1"/>
    </source>
</evidence>
<dbReference type="REBASE" id="156028">
    <property type="entry name" value="Ado22672ORF356P"/>
</dbReference>
<keyword evidence="2" id="KW-0489">Methyltransferase</keyword>
<dbReference type="RefSeq" id="WP_067675503.1">
    <property type="nucleotide sequence ID" value="NZ_CP016591.1"/>
</dbReference>
<reference evidence="9 10" key="1">
    <citation type="submission" date="2016-07" db="EMBL/GenBank/DDBJ databases">
        <title>Complete genome sequence of Altererythrobacter dongtanensis KCTC 22672, a type strain with esterase isolated from tidal flat.</title>
        <authorList>
            <person name="Cheng H."/>
            <person name="Wu Y.-H."/>
            <person name="Zhou P."/>
            <person name="Huo Y.-Y."/>
            <person name="Wang C.-S."/>
            <person name="Xu X.-W."/>
        </authorList>
    </citation>
    <scope>NUCLEOTIDE SEQUENCE [LARGE SCALE GENOMIC DNA]</scope>
    <source>
        <strain evidence="9 10">KCTC 22672</strain>
    </source>
</reference>
<keyword evidence="3" id="KW-0808">Transferase</keyword>
<dbReference type="GO" id="GO:0003676">
    <property type="term" value="F:nucleic acid binding"/>
    <property type="evidence" value="ECO:0007669"/>
    <property type="project" value="InterPro"/>
</dbReference>
<feature type="compositionally biased region" description="Basic and acidic residues" evidence="5">
    <location>
        <begin position="1054"/>
        <end position="1064"/>
    </location>
</feature>
<dbReference type="PROSITE" id="PS00092">
    <property type="entry name" value="N6_MTASE"/>
    <property type="match status" value="1"/>
</dbReference>
<dbReference type="AlphaFoldDB" id="A0A1B2A9V8"/>
<gene>
    <name evidence="9" type="ORF">A6F68_00356</name>
</gene>
<evidence type="ECO:0000259" key="8">
    <source>
        <dbReference type="Pfam" id="PF20473"/>
    </source>
</evidence>
<evidence type="ECO:0000259" key="7">
    <source>
        <dbReference type="Pfam" id="PF20465"/>
    </source>
</evidence>
<feature type="region of interest" description="Disordered" evidence="5">
    <location>
        <begin position="1054"/>
        <end position="1093"/>
    </location>
</feature>
<feature type="compositionally biased region" description="Low complexity" evidence="5">
    <location>
        <begin position="1081"/>
        <end position="1093"/>
    </location>
</feature>
<dbReference type="Gene3D" id="3.40.50.150">
    <property type="entry name" value="Vaccinia Virus protein VP39"/>
    <property type="match status" value="1"/>
</dbReference>
<evidence type="ECO:0000259" key="6">
    <source>
        <dbReference type="Pfam" id="PF20464"/>
    </source>
</evidence>
<feature type="region of interest" description="Disordered" evidence="5">
    <location>
        <begin position="82"/>
        <end position="102"/>
    </location>
</feature>
<feature type="compositionally biased region" description="Basic residues" evidence="5">
    <location>
        <begin position="1071"/>
        <end position="1080"/>
    </location>
</feature>
<comment type="catalytic activity">
    <reaction evidence="4">
        <text>a 2'-deoxyadenosine in DNA + S-adenosyl-L-methionine = an N(6)-methyl-2'-deoxyadenosine in DNA + S-adenosyl-L-homocysteine + H(+)</text>
        <dbReference type="Rhea" id="RHEA:15197"/>
        <dbReference type="Rhea" id="RHEA-COMP:12418"/>
        <dbReference type="Rhea" id="RHEA-COMP:12419"/>
        <dbReference type="ChEBI" id="CHEBI:15378"/>
        <dbReference type="ChEBI" id="CHEBI:57856"/>
        <dbReference type="ChEBI" id="CHEBI:59789"/>
        <dbReference type="ChEBI" id="CHEBI:90615"/>
        <dbReference type="ChEBI" id="CHEBI:90616"/>
        <dbReference type="EC" id="2.1.1.72"/>
    </reaction>
</comment>
<dbReference type="InterPro" id="IPR050953">
    <property type="entry name" value="N4_N6_ade-DNA_methylase"/>
</dbReference>
<proteinExistence type="predicted"/>
<evidence type="ECO:0000256" key="3">
    <source>
        <dbReference type="ARBA" id="ARBA00022679"/>
    </source>
</evidence>
<dbReference type="PANTHER" id="PTHR33841:SF1">
    <property type="entry name" value="DNA METHYLTRANSFERASE A"/>
    <property type="match status" value="1"/>
</dbReference>
<keyword evidence="10" id="KW-1185">Reference proteome</keyword>
<evidence type="ECO:0000256" key="1">
    <source>
        <dbReference type="ARBA" id="ARBA00011900"/>
    </source>
</evidence>
<dbReference type="PANTHER" id="PTHR33841">
    <property type="entry name" value="DNA METHYLTRANSFERASE YEEA-RELATED"/>
    <property type="match status" value="1"/>
</dbReference>
<feature type="domain" description="MmeI-like N-terminal" evidence="6">
    <location>
        <begin position="4"/>
        <end position="245"/>
    </location>
</feature>
<feature type="compositionally biased region" description="Acidic residues" evidence="5">
    <location>
        <begin position="90"/>
        <end position="102"/>
    </location>
</feature>
<organism evidence="9 10">
    <name type="scientific">Tsuneonella dongtanensis</name>
    <dbReference type="NCBI Taxonomy" id="692370"/>
    <lineage>
        <taxon>Bacteria</taxon>
        <taxon>Pseudomonadati</taxon>
        <taxon>Pseudomonadota</taxon>
        <taxon>Alphaproteobacteria</taxon>
        <taxon>Sphingomonadales</taxon>
        <taxon>Erythrobacteraceae</taxon>
        <taxon>Tsuneonella</taxon>
    </lineage>
</organism>
<dbReference type="SUPFAM" id="SSF53335">
    <property type="entry name" value="S-adenosyl-L-methionine-dependent methyltransferases"/>
    <property type="match status" value="1"/>
</dbReference>
<dbReference type="InterPro" id="IPR029063">
    <property type="entry name" value="SAM-dependent_MTases_sf"/>
</dbReference>
<dbReference type="Pfam" id="PF20464">
    <property type="entry name" value="MmeI_N"/>
    <property type="match status" value="1"/>
</dbReference>
<sequence>MTVDELLEKWLGKEGGAERANYQMFLTELTIALGLPTPHAKGMGLGDYEFEAPVKSEAIYGGKGTKRIDLYKRDHFILEAKQSQLQEGETAPDDPAEEPQTETEFDLFGAPVRTVRKAGKPRRRYDRLMEDARLQAQRYALALPDDHDTPPFLIVADIGRAFELYFDWAGNGRGYRPFPDERGYRIALADLASDAPIDGIEKTAADTLRAIWTDPASIDPRTRSARVTRDIAELLSRVAKTLEEDQRRGRADDEVTALGIEATSLFLMRTLFCMFAEDVELLEKDSFKRFLSDAEGRSDQFWRTGLENLWHRMNDPEPHGRYWSQGDTIVRYFNGNLFSGAKVYDLAPEAKNILRIAADQDWRAVEPAIFGTLLEQVLTPSERAKLGAHYTPRPYVQRLVQATMMDVLEPEWEAALAEARDAADKGDETRAIEIACAFHARLVALEVLDPACGTGNFLYVAMENLLRLESEVRQFVIGLGGTLEPAVHPNQFLGLELNPRAAVIAELVLWIGWLRFRLANTPEAIGEPVLPPLSNINRGTHGGYDAVLALLPTGAPDTENPRRPEWPEADFIVGNPPFIGGKDIRDRLGSAYAEALWKANPRVPKSADFVMQWWDRAADILTREGTRLRRFGFVTTNSITQVFSRRVIEHWLAEEESGTPDQVRGDGEKETQPSSSPRPPSRGPASSPGKLHLTLAIPDHPWTRVGEGAAAVRIAMTVAEAGPGEGRLVEITGERGLDTDKPELGERDERGRINADLSVGTDVTQIVPLKANHGLCGRGVQLMGAGFIVTPAKARELGLGRRPGLEAHIRDYRNGRDLLQRPRGVMVIDLFGLTEQEVMDRFPEVYQHVLKEVRDTLDEDGKPNGRAVNNRQSYRDLWWIFGEPRRDLRPALTGLPLVIGTSETSKHRVFHALPGEILPDNMIVVLGSSEWSDFGVLSSSIHDEWALEQGATLEDRPRYTKGSVFDPFPFPDRSEAVAAIAERLDAARKAALAENPRLTMTGLYNFVAPIREGNLPPSQEAAATAARAYIVAKLHDDLDQAVADAYGWGEEWRRAPLPPRRDRPAAGGAQRRARGGRGARPHPLAAPRLPDPALRSEEGIAVLRVGVGGG</sequence>
<evidence type="ECO:0000256" key="4">
    <source>
        <dbReference type="ARBA" id="ARBA00047942"/>
    </source>
</evidence>
<dbReference type="EC" id="2.1.1.72" evidence="1"/>
<feature type="domain" description="MmeI-like DNA-methyltransferase" evidence="8">
    <location>
        <begin position="437"/>
        <end position="641"/>
    </location>
</feature>
<dbReference type="GO" id="GO:0032259">
    <property type="term" value="P:methylation"/>
    <property type="evidence" value="ECO:0007669"/>
    <property type="project" value="UniProtKB-KW"/>
</dbReference>
<dbReference type="Pfam" id="PF20473">
    <property type="entry name" value="MmeI_Mtase"/>
    <property type="match status" value="1"/>
</dbReference>
<dbReference type="InterPro" id="IPR002052">
    <property type="entry name" value="DNA_methylase_N6_adenine_CS"/>
</dbReference>
<feature type="domain" description="MmeI-like helicase spacer" evidence="7">
    <location>
        <begin position="263"/>
        <end position="338"/>
    </location>
</feature>
<dbReference type="PRINTS" id="PR00507">
    <property type="entry name" value="N12N6MTFRASE"/>
</dbReference>
<dbReference type="KEGG" id="ado:A6F68_00356"/>
<dbReference type="Proteomes" id="UP000092932">
    <property type="component" value="Chromosome"/>
</dbReference>
<accession>A0A1B2A9V8</accession>
<dbReference type="PATRIC" id="fig|692370.5.peg.366"/>
<evidence type="ECO:0000256" key="5">
    <source>
        <dbReference type="SAM" id="MobiDB-lite"/>
    </source>
</evidence>
<evidence type="ECO:0000313" key="10">
    <source>
        <dbReference type="Proteomes" id="UP000092932"/>
    </source>
</evidence>
<name>A0A1B2A9V8_9SPHN</name>
<protein>
    <recommendedName>
        <fullName evidence="1">site-specific DNA-methyltransferase (adenine-specific)</fullName>
        <ecNumber evidence="1">2.1.1.72</ecNumber>
    </recommendedName>
</protein>